<sequence length="87" mass="9646">MQGICHLDSNRKDKEFDGTVIRSSVLLPELLMKASPKIDPQFLVSFSLASTFDVNELHSLLLDVVGLNRQSYKSIPAICTVDKALAR</sequence>
<evidence type="ECO:0000313" key="1">
    <source>
        <dbReference type="EMBL" id="PON73975.1"/>
    </source>
</evidence>
<name>A0A2P5DL44_PARAD</name>
<accession>A0A2P5DL44</accession>
<dbReference type="EMBL" id="JXTB01000031">
    <property type="protein sequence ID" value="PON73975.1"/>
    <property type="molecule type" value="Genomic_DNA"/>
</dbReference>
<dbReference type="Proteomes" id="UP000237105">
    <property type="component" value="Unassembled WGS sequence"/>
</dbReference>
<evidence type="ECO:0000313" key="2">
    <source>
        <dbReference type="Proteomes" id="UP000237105"/>
    </source>
</evidence>
<proteinExistence type="predicted"/>
<gene>
    <name evidence="1" type="ORF">PanWU01x14_055250</name>
</gene>
<protein>
    <submittedName>
        <fullName evidence="1">Uncharacterized protein</fullName>
    </submittedName>
</protein>
<dbReference type="OrthoDB" id="1166041at2759"/>
<comment type="caution">
    <text evidence="1">The sequence shown here is derived from an EMBL/GenBank/DDBJ whole genome shotgun (WGS) entry which is preliminary data.</text>
</comment>
<keyword evidence="2" id="KW-1185">Reference proteome</keyword>
<dbReference type="AlphaFoldDB" id="A0A2P5DL44"/>
<organism evidence="1 2">
    <name type="scientific">Parasponia andersonii</name>
    <name type="common">Sponia andersonii</name>
    <dbReference type="NCBI Taxonomy" id="3476"/>
    <lineage>
        <taxon>Eukaryota</taxon>
        <taxon>Viridiplantae</taxon>
        <taxon>Streptophyta</taxon>
        <taxon>Embryophyta</taxon>
        <taxon>Tracheophyta</taxon>
        <taxon>Spermatophyta</taxon>
        <taxon>Magnoliopsida</taxon>
        <taxon>eudicotyledons</taxon>
        <taxon>Gunneridae</taxon>
        <taxon>Pentapetalae</taxon>
        <taxon>rosids</taxon>
        <taxon>fabids</taxon>
        <taxon>Rosales</taxon>
        <taxon>Cannabaceae</taxon>
        <taxon>Parasponia</taxon>
    </lineage>
</organism>
<reference evidence="2" key="1">
    <citation type="submission" date="2016-06" db="EMBL/GenBank/DDBJ databases">
        <title>Parallel loss of symbiosis genes in relatives of nitrogen-fixing non-legume Parasponia.</title>
        <authorList>
            <person name="Van Velzen R."/>
            <person name="Holmer R."/>
            <person name="Bu F."/>
            <person name="Rutten L."/>
            <person name="Van Zeijl A."/>
            <person name="Liu W."/>
            <person name="Santuari L."/>
            <person name="Cao Q."/>
            <person name="Sharma T."/>
            <person name="Shen D."/>
            <person name="Roswanjaya Y."/>
            <person name="Wardhani T."/>
            <person name="Kalhor M.S."/>
            <person name="Jansen J."/>
            <person name="Van den Hoogen J."/>
            <person name="Gungor B."/>
            <person name="Hartog M."/>
            <person name="Hontelez J."/>
            <person name="Verver J."/>
            <person name="Yang W.-C."/>
            <person name="Schijlen E."/>
            <person name="Repin R."/>
            <person name="Schilthuizen M."/>
            <person name="Schranz E."/>
            <person name="Heidstra R."/>
            <person name="Miyata K."/>
            <person name="Fedorova E."/>
            <person name="Kohlen W."/>
            <person name="Bisseling T."/>
            <person name="Smit S."/>
            <person name="Geurts R."/>
        </authorList>
    </citation>
    <scope>NUCLEOTIDE SEQUENCE [LARGE SCALE GENOMIC DNA]</scope>
    <source>
        <strain evidence="2">cv. WU1-14</strain>
    </source>
</reference>